<evidence type="ECO:0000256" key="3">
    <source>
        <dbReference type="ARBA" id="ARBA00023002"/>
    </source>
</evidence>
<keyword evidence="4 6" id="KW-0520">NAD</keyword>
<feature type="domain" description="Flavodoxin-like fold" evidence="7">
    <location>
        <begin position="1"/>
        <end position="188"/>
    </location>
</feature>
<dbReference type="AlphaFoldDB" id="A0AA86L3Z1"/>
<name>A0AA86L3Z1_9SPHN</name>
<protein>
    <recommendedName>
        <fullName evidence="6">FMN dependent NADH:quinone oxidoreductase</fullName>
        <ecNumber evidence="6">1.6.5.-</ecNumber>
    </recommendedName>
    <alternativeName>
        <fullName evidence="6">Azo-dye reductase</fullName>
    </alternativeName>
    <alternativeName>
        <fullName evidence="6">FMN-dependent NADH-azo compound oxidoreductase</fullName>
    </alternativeName>
    <alternativeName>
        <fullName evidence="6">FMN-dependent NADH-azoreductase</fullName>
        <ecNumber evidence="6">1.7.1.17</ecNumber>
    </alternativeName>
</protein>
<dbReference type="Pfam" id="PF02525">
    <property type="entry name" value="Flavodoxin_2"/>
    <property type="match status" value="1"/>
</dbReference>
<dbReference type="EMBL" id="CP012199">
    <property type="protein sequence ID" value="AMG74978.1"/>
    <property type="molecule type" value="Genomic_DNA"/>
</dbReference>
<evidence type="ECO:0000259" key="7">
    <source>
        <dbReference type="Pfam" id="PF02525"/>
    </source>
</evidence>
<keyword evidence="3 6" id="KW-0560">Oxidoreductase</keyword>
<evidence type="ECO:0000256" key="4">
    <source>
        <dbReference type="ARBA" id="ARBA00023027"/>
    </source>
</evidence>
<gene>
    <name evidence="6" type="primary">azoR</name>
    <name evidence="8" type="ORF">SGRAN_2626</name>
</gene>
<evidence type="ECO:0000256" key="1">
    <source>
        <dbReference type="ARBA" id="ARBA00022630"/>
    </source>
</evidence>
<dbReference type="Proteomes" id="UP000058599">
    <property type="component" value="Chromosome"/>
</dbReference>
<keyword evidence="1 6" id="KW-0285">Flavoprotein</keyword>
<comment type="cofactor">
    <cofactor evidence="6">
        <name>FMN</name>
        <dbReference type="ChEBI" id="CHEBI:58210"/>
    </cofactor>
    <text evidence="6">Binds 1 FMN per subunit.</text>
</comment>
<dbReference type="KEGG" id="sgi:SGRAN_2626"/>
<comment type="catalytic activity">
    <reaction evidence="6">
        <text>2 a quinone + NADH + H(+) = 2 a 1,4-benzosemiquinone + NAD(+)</text>
        <dbReference type="Rhea" id="RHEA:65952"/>
        <dbReference type="ChEBI" id="CHEBI:15378"/>
        <dbReference type="ChEBI" id="CHEBI:57540"/>
        <dbReference type="ChEBI" id="CHEBI:57945"/>
        <dbReference type="ChEBI" id="CHEBI:132124"/>
        <dbReference type="ChEBI" id="CHEBI:134225"/>
    </reaction>
</comment>
<dbReference type="GO" id="GO:0016655">
    <property type="term" value="F:oxidoreductase activity, acting on NAD(P)H, quinone or similar compound as acceptor"/>
    <property type="evidence" value="ECO:0007669"/>
    <property type="project" value="InterPro"/>
</dbReference>
<comment type="caution">
    <text evidence="6">Lacks conserved residue(s) required for the propagation of feature annotation.</text>
</comment>
<dbReference type="InterPro" id="IPR050104">
    <property type="entry name" value="FMN-dep_NADH:Q_OxRdtase_AzoR1"/>
</dbReference>
<dbReference type="RefSeq" id="WP_172709651.1">
    <property type="nucleotide sequence ID" value="NZ_CP012199.1"/>
</dbReference>
<feature type="binding site" evidence="6">
    <location>
        <begin position="15"/>
        <end position="17"/>
    </location>
    <ligand>
        <name>FMN</name>
        <dbReference type="ChEBI" id="CHEBI:58210"/>
    </ligand>
</feature>
<dbReference type="EC" id="1.6.5.-" evidence="6"/>
<comment type="function">
    <text evidence="6">Also exhibits azoreductase activity. Catalyzes the reductive cleavage of the azo bond in aromatic azo compounds to the corresponding amines.</text>
</comment>
<dbReference type="GO" id="GO:0010181">
    <property type="term" value="F:FMN binding"/>
    <property type="evidence" value="ECO:0007669"/>
    <property type="project" value="UniProtKB-UniRule"/>
</dbReference>
<feature type="binding site" evidence="6">
    <location>
        <position position="9"/>
    </location>
    <ligand>
        <name>FMN</name>
        <dbReference type="ChEBI" id="CHEBI:58210"/>
    </ligand>
</feature>
<accession>A0AA86L3Z1</accession>
<comment type="function">
    <text evidence="6">Quinone reductase that provides resistance to thiol-specific stress caused by electrophilic quinones.</text>
</comment>
<keyword evidence="9" id="KW-1185">Reference proteome</keyword>
<dbReference type="PANTHER" id="PTHR43741:SF4">
    <property type="entry name" value="FMN-DEPENDENT NADH:QUINONE OXIDOREDUCTASE"/>
    <property type="match status" value="1"/>
</dbReference>
<organism evidence="8 9">
    <name type="scientific">Sphingopyxis granuli</name>
    <dbReference type="NCBI Taxonomy" id="267128"/>
    <lineage>
        <taxon>Bacteria</taxon>
        <taxon>Pseudomonadati</taxon>
        <taxon>Pseudomonadota</taxon>
        <taxon>Alphaproteobacteria</taxon>
        <taxon>Sphingomonadales</taxon>
        <taxon>Sphingomonadaceae</taxon>
        <taxon>Sphingopyxis</taxon>
    </lineage>
</organism>
<dbReference type="InterPro" id="IPR003680">
    <property type="entry name" value="Flavodoxin_fold"/>
</dbReference>
<dbReference type="EC" id="1.7.1.17" evidence="6"/>
<dbReference type="InterPro" id="IPR029039">
    <property type="entry name" value="Flavoprotein-like_sf"/>
</dbReference>
<proteinExistence type="inferred from homology"/>
<evidence type="ECO:0000313" key="9">
    <source>
        <dbReference type="Proteomes" id="UP000058599"/>
    </source>
</evidence>
<evidence type="ECO:0000313" key="8">
    <source>
        <dbReference type="EMBL" id="AMG74978.1"/>
    </source>
</evidence>
<sequence>MKILHIAGSPKGERSASRKLADVFLRRYRALHPDHEIGDIDVFDAAANPDFGAVHAIHKLAPLFGEERSEAGTVAWVDTERLIADFDRADRILLSCPMWNYSVPWAVKRYLDHLMQPGRTFGFDPKTRQHFGLLRDRPVQFILTRSSTGDDDPGDFQLPYLLHIFRQMGLHDIRVITACKTTKATAPERLAYLDSFTPELEAAAARF</sequence>
<dbReference type="PANTHER" id="PTHR43741">
    <property type="entry name" value="FMN-DEPENDENT NADH-AZOREDUCTASE 1"/>
    <property type="match status" value="1"/>
</dbReference>
<comment type="similarity">
    <text evidence="6">Belongs to the azoreductase type 1 family.</text>
</comment>
<dbReference type="SUPFAM" id="SSF52218">
    <property type="entry name" value="Flavoproteins"/>
    <property type="match status" value="1"/>
</dbReference>
<evidence type="ECO:0000256" key="6">
    <source>
        <dbReference type="HAMAP-Rule" id="MF_01216"/>
    </source>
</evidence>
<dbReference type="InterPro" id="IPR023048">
    <property type="entry name" value="NADH:quinone_OxRdtase_FMN_depd"/>
</dbReference>
<dbReference type="HAMAP" id="MF_01216">
    <property type="entry name" value="Azoreductase_type1"/>
    <property type="match status" value="1"/>
</dbReference>
<evidence type="ECO:0000256" key="5">
    <source>
        <dbReference type="ARBA" id="ARBA00048542"/>
    </source>
</evidence>
<comment type="catalytic activity">
    <reaction evidence="5">
        <text>N,N-dimethyl-1,4-phenylenediamine + anthranilate + 2 NAD(+) = 2-(4-dimethylaminophenyl)diazenylbenzoate + 2 NADH + 2 H(+)</text>
        <dbReference type="Rhea" id="RHEA:55872"/>
        <dbReference type="ChEBI" id="CHEBI:15378"/>
        <dbReference type="ChEBI" id="CHEBI:15783"/>
        <dbReference type="ChEBI" id="CHEBI:16567"/>
        <dbReference type="ChEBI" id="CHEBI:57540"/>
        <dbReference type="ChEBI" id="CHEBI:57945"/>
        <dbReference type="ChEBI" id="CHEBI:71579"/>
        <dbReference type="EC" id="1.7.1.17"/>
    </reaction>
    <physiologicalReaction direction="right-to-left" evidence="5">
        <dbReference type="Rhea" id="RHEA:55874"/>
    </physiologicalReaction>
</comment>
<keyword evidence="2 6" id="KW-0288">FMN</keyword>
<dbReference type="Gene3D" id="3.40.50.360">
    <property type="match status" value="1"/>
</dbReference>
<dbReference type="GO" id="GO:0009055">
    <property type="term" value="F:electron transfer activity"/>
    <property type="evidence" value="ECO:0007669"/>
    <property type="project" value="UniProtKB-UniRule"/>
</dbReference>
<comment type="subunit">
    <text evidence="6">Homodimer.</text>
</comment>
<dbReference type="GO" id="GO:0016652">
    <property type="term" value="F:oxidoreductase activity, acting on NAD(P)H as acceptor"/>
    <property type="evidence" value="ECO:0007669"/>
    <property type="project" value="UniProtKB-UniRule"/>
</dbReference>
<evidence type="ECO:0000256" key="2">
    <source>
        <dbReference type="ARBA" id="ARBA00022643"/>
    </source>
</evidence>
<reference evidence="8 9" key="1">
    <citation type="journal article" date="2016" name="BMC Genomics">
        <title>Genomic analysis of the nitrate-respiring Sphingopyxis granuli (formerly Sphingomonas macrogoltabida) strain TFA.</title>
        <authorList>
            <person name="Garcia-Romero I."/>
            <person name="Perez-Pulido A.J."/>
            <person name="Gonzalez-Flores Y.E."/>
            <person name="Reyes-Ramirez F."/>
            <person name="Santero E."/>
            <person name="Floriano B."/>
        </authorList>
    </citation>
    <scope>NUCLEOTIDE SEQUENCE [LARGE SCALE GENOMIC DNA]</scope>
    <source>
        <strain evidence="8 9">TFA</strain>
    </source>
</reference>